<evidence type="ECO:0000313" key="3">
    <source>
        <dbReference type="Proteomes" id="UP000824120"/>
    </source>
</evidence>
<dbReference type="AlphaFoldDB" id="A0A9J5ZRZ2"/>
<proteinExistence type="predicted"/>
<dbReference type="InterPro" id="IPR000467">
    <property type="entry name" value="G_patch_dom"/>
</dbReference>
<reference evidence="2 3" key="1">
    <citation type="submission" date="2020-09" db="EMBL/GenBank/DDBJ databases">
        <title>De no assembly of potato wild relative species, Solanum commersonii.</title>
        <authorList>
            <person name="Cho K."/>
        </authorList>
    </citation>
    <scope>NUCLEOTIDE SEQUENCE [LARGE SCALE GENOMIC DNA]</scope>
    <source>
        <strain evidence="2">LZ3.2</strain>
        <tissue evidence="2">Leaf</tissue>
    </source>
</reference>
<comment type="caution">
    <text evidence="2">The sequence shown here is derived from an EMBL/GenBank/DDBJ whole genome shotgun (WGS) entry which is preliminary data.</text>
</comment>
<accession>A0A9J5ZRZ2</accession>
<dbReference type="PROSITE" id="PS50174">
    <property type="entry name" value="G_PATCH"/>
    <property type="match status" value="1"/>
</dbReference>
<dbReference type="EMBL" id="JACXVP010000003">
    <property type="protein sequence ID" value="KAG5614982.1"/>
    <property type="molecule type" value="Genomic_DNA"/>
</dbReference>
<gene>
    <name evidence="2" type="ORF">H5410_014806</name>
</gene>
<evidence type="ECO:0000259" key="1">
    <source>
        <dbReference type="PROSITE" id="PS50174"/>
    </source>
</evidence>
<protein>
    <recommendedName>
        <fullName evidence="1">G-patch domain-containing protein</fullName>
    </recommendedName>
</protein>
<dbReference type="GO" id="GO:0003676">
    <property type="term" value="F:nucleic acid binding"/>
    <property type="evidence" value="ECO:0007669"/>
    <property type="project" value="InterPro"/>
</dbReference>
<organism evidence="2 3">
    <name type="scientific">Solanum commersonii</name>
    <name type="common">Commerson's wild potato</name>
    <name type="synonym">Commerson's nightshade</name>
    <dbReference type="NCBI Taxonomy" id="4109"/>
    <lineage>
        <taxon>Eukaryota</taxon>
        <taxon>Viridiplantae</taxon>
        <taxon>Streptophyta</taxon>
        <taxon>Embryophyta</taxon>
        <taxon>Tracheophyta</taxon>
        <taxon>Spermatophyta</taxon>
        <taxon>Magnoliopsida</taxon>
        <taxon>eudicotyledons</taxon>
        <taxon>Gunneridae</taxon>
        <taxon>Pentapetalae</taxon>
        <taxon>asterids</taxon>
        <taxon>lamiids</taxon>
        <taxon>Solanales</taxon>
        <taxon>Solanaceae</taxon>
        <taxon>Solanoideae</taxon>
        <taxon>Solaneae</taxon>
        <taxon>Solanum</taxon>
    </lineage>
</organism>
<dbReference type="Proteomes" id="UP000824120">
    <property type="component" value="Chromosome 3"/>
</dbReference>
<evidence type="ECO:0000313" key="2">
    <source>
        <dbReference type="EMBL" id="KAG5614982.1"/>
    </source>
</evidence>
<feature type="domain" description="G-patch" evidence="1">
    <location>
        <begin position="257"/>
        <end position="287"/>
    </location>
</feature>
<name>A0A9J5ZRZ2_SOLCO</name>
<keyword evidence="3" id="KW-1185">Reference proteome</keyword>
<dbReference type="PANTHER" id="PTHR32108">
    <property type="entry name" value="DNA-DIRECTED RNA POLYMERASE SUBUNIT ALPHA"/>
    <property type="match status" value="1"/>
</dbReference>
<dbReference type="OrthoDB" id="1305461at2759"/>
<sequence>MGVFIKECVKFGKIQSIVTLQAASRAIQSGSISDIKKKREALAHKNTPRPYVPVQAPIHQSRPAYALRPHPNLEAINAHAYTSIVEPYAQLFEMFKTTRVLQPVEEELPDPIPHNFDGNKRCTYHSRVQGHDTEDCNDKEYGGLDCLDIDEPDAMTSSAQPIITVQLSDPLIVQTYILRVVVTTLIARNPNYDTKAVPWDYREEFTIHGELSHPILSVNSISMADELDRATFHTVEIMQAVRVGEEEEPDDTKLYSATKMAASEMLKYGYQPKSGLGPKSNGIVEPI</sequence>